<feature type="transmembrane region" description="Helical" evidence="1">
    <location>
        <begin position="161"/>
        <end position="179"/>
    </location>
</feature>
<feature type="transmembrane region" description="Helical" evidence="1">
    <location>
        <begin position="12"/>
        <end position="34"/>
    </location>
</feature>
<dbReference type="Pfam" id="PF05675">
    <property type="entry name" value="DUF817"/>
    <property type="match status" value="1"/>
</dbReference>
<evidence type="ECO:0000313" key="3">
    <source>
        <dbReference type="Proteomes" id="UP001290462"/>
    </source>
</evidence>
<evidence type="ECO:0000313" key="2">
    <source>
        <dbReference type="EMBL" id="MDZ5757203.1"/>
    </source>
</evidence>
<dbReference type="InterPro" id="IPR008535">
    <property type="entry name" value="DUF817"/>
</dbReference>
<accession>A0AAW9JP00</accession>
<reference evidence="2" key="1">
    <citation type="submission" date="2023-08" db="EMBL/GenBank/DDBJ databases">
        <title>Genomic characterization of piscicolin 126 produced by Carnobacterium maltaromaticum CM22 strain isolated from salmon (Salmo salar).</title>
        <authorList>
            <person name="Gonzalez-Gragera E."/>
            <person name="Garcia-Lopez J.D."/>
            <person name="Teso-Perez C."/>
            <person name="Gimenez-Hernandez I."/>
            <person name="Peralta-Sanchez J.M."/>
            <person name="Valdivia E."/>
            <person name="Montalban-Lopez M."/>
            <person name="Martin-Platero A.M."/>
            <person name="Banos A."/>
            <person name="Martinez-Bueno M."/>
        </authorList>
    </citation>
    <scope>NUCLEOTIDE SEQUENCE</scope>
    <source>
        <strain evidence="2">CM22</strain>
    </source>
</reference>
<proteinExistence type="predicted"/>
<organism evidence="2 3">
    <name type="scientific">Carnobacterium maltaromaticum</name>
    <name type="common">Carnobacterium piscicola</name>
    <dbReference type="NCBI Taxonomy" id="2751"/>
    <lineage>
        <taxon>Bacteria</taxon>
        <taxon>Bacillati</taxon>
        <taxon>Bacillota</taxon>
        <taxon>Bacilli</taxon>
        <taxon>Lactobacillales</taxon>
        <taxon>Carnobacteriaceae</taxon>
        <taxon>Carnobacterium</taxon>
    </lineage>
</organism>
<feature type="transmembrane region" description="Helical" evidence="1">
    <location>
        <begin position="40"/>
        <end position="59"/>
    </location>
</feature>
<name>A0AAW9JP00_CARML</name>
<gene>
    <name evidence="2" type="ORF">RAK27_00870</name>
</gene>
<protein>
    <submittedName>
        <fullName evidence="2">DUF817 domain-containing protein</fullName>
    </submittedName>
</protein>
<comment type="caution">
    <text evidence="2">The sequence shown here is derived from an EMBL/GenBank/DDBJ whole genome shotgun (WGS) entry which is preliminary data.</text>
</comment>
<keyword evidence="1" id="KW-0472">Membrane</keyword>
<keyword evidence="1" id="KW-1133">Transmembrane helix</keyword>
<feature type="transmembrane region" description="Helical" evidence="1">
    <location>
        <begin position="137"/>
        <end position="155"/>
    </location>
</feature>
<keyword evidence="1" id="KW-0812">Transmembrane</keyword>
<dbReference type="PIRSF" id="PIRSF009141">
    <property type="entry name" value="UCP009141"/>
    <property type="match status" value="1"/>
</dbReference>
<dbReference type="Proteomes" id="UP001290462">
    <property type="component" value="Unassembled WGS sequence"/>
</dbReference>
<dbReference type="EMBL" id="JAVBVO010000001">
    <property type="protein sequence ID" value="MDZ5757203.1"/>
    <property type="molecule type" value="Genomic_DNA"/>
</dbReference>
<dbReference type="RefSeq" id="WP_322808269.1">
    <property type="nucleotide sequence ID" value="NZ_JAVBVO010000001.1"/>
</dbReference>
<sequence length="265" mass="30907">MSFIRGLLQFTYQQVLCCLFPGAIFLALIVTKYFSIPGIARYDLLLFICILIQVLLLYFKLETVDELKVIMLFHVIGLVLEIYKVNIGSWSYPGAGFWKLGGVPLYSGFMYSSIGSYICKAWKVFDLQLSNWPNQKLVITLSLAIYANFFTHHFIWDFRWILILLVFILFYRTWVYFTVGGKVLKMPMSFSFFCIAFFIWVAENIASFFGAWAYPDQLARWQLVHIGKITSWYLLIIISIMIVAELKMKKTSHLFNESTEIKSNK</sequence>
<feature type="transmembrane region" description="Helical" evidence="1">
    <location>
        <begin position="191"/>
        <end position="214"/>
    </location>
</feature>
<feature type="transmembrane region" description="Helical" evidence="1">
    <location>
        <begin position="226"/>
        <end position="244"/>
    </location>
</feature>
<feature type="transmembrane region" description="Helical" evidence="1">
    <location>
        <begin position="104"/>
        <end position="125"/>
    </location>
</feature>
<feature type="transmembrane region" description="Helical" evidence="1">
    <location>
        <begin position="71"/>
        <end position="92"/>
    </location>
</feature>
<evidence type="ECO:0000256" key="1">
    <source>
        <dbReference type="SAM" id="Phobius"/>
    </source>
</evidence>
<dbReference type="AlphaFoldDB" id="A0AAW9JP00"/>